<keyword evidence="6 7" id="KW-0472">Membrane</keyword>
<reference evidence="9 10" key="1">
    <citation type="submission" date="2020-03" db="EMBL/GenBank/DDBJ databases">
        <title>Propioniciclava sp. nov., isolated from Hydrophilus acuminatus.</title>
        <authorList>
            <person name="Hyun D.-W."/>
            <person name="Bae J.-W."/>
        </authorList>
    </citation>
    <scope>NUCLEOTIDE SEQUENCE [LARGE SCALE GENOMIC DNA]</scope>
    <source>
        <strain evidence="9 10">HDW11</strain>
    </source>
</reference>
<dbReference type="GO" id="GO:0055085">
    <property type="term" value="P:transmembrane transport"/>
    <property type="evidence" value="ECO:0007669"/>
    <property type="project" value="InterPro"/>
</dbReference>
<comment type="subcellular location">
    <subcellularLocation>
        <location evidence="1">Membrane</location>
        <topology evidence="1">Multi-pass membrane protein</topology>
    </subcellularLocation>
</comment>
<dbReference type="Pfam" id="PF03600">
    <property type="entry name" value="CitMHS"/>
    <property type="match status" value="1"/>
</dbReference>
<feature type="transmembrane region" description="Helical" evidence="7">
    <location>
        <begin position="26"/>
        <end position="44"/>
    </location>
</feature>
<keyword evidence="5 7" id="KW-1133">Transmembrane helix</keyword>
<proteinExistence type="predicted"/>
<keyword evidence="4" id="KW-0677">Repeat</keyword>
<evidence type="ECO:0000256" key="2">
    <source>
        <dbReference type="ARBA" id="ARBA00022448"/>
    </source>
</evidence>
<dbReference type="GO" id="GO:0005886">
    <property type="term" value="C:plasma membrane"/>
    <property type="evidence" value="ECO:0007669"/>
    <property type="project" value="TreeGrafter"/>
</dbReference>
<feature type="transmembrane region" description="Helical" evidence="7">
    <location>
        <begin position="327"/>
        <end position="343"/>
    </location>
</feature>
<feature type="transmembrane region" description="Helical" evidence="7">
    <location>
        <begin position="172"/>
        <end position="195"/>
    </location>
</feature>
<evidence type="ECO:0000313" key="9">
    <source>
        <dbReference type="EMBL" id="QIK73992.1"/>
    </source>
</evidence>
<feature type="transmembrane region" description="Helical" evidence="7">
    <location>
        <begin position="375"/>
        <end position="399"/>
    </location>
</feature>
<keyword evidence="2" id="KW-0813">Transport</keyword>
<gene>
    <name evidence="9" type="ORF">G7070_14190</name>
</gene>
<evidence type="ECO:0000256" key="4">
    <source>
        <dbReference type="ARBA" id="ARBA00022737"/>
    </source>
</evidence>
<dbReference type="EMBL" id="CP049865">
    <property type="protein sequence ID" value="QIK73992.1"/>
    <property type="molecule type" value="Genomic_DNA"/>
</dbReference>
<dbReference type="AlphaFoldDB" id="A0A6G7YAZ4"/>
<feature type="transmembrane region" description="Helical" evidence="7">
    <location>
        <begin position="436"/>
        <end position="455"/>
    </location>
</feature>
<evidence type="ECO:0000256" key="5">
    <source>
        <dbReference type="ARBA" id="ARBA00022989"/>
    </source>
</evidence>
<dbReference type="PANTHER" id="PTHR43652:SF2">
    <property type="entry name" value="BASIC AMINO ACID ANTIPORTER YFCC-RELATED"/>
    <property type="match status" value="1"/>
</dbReference>
<protein>
    <submittedName>
        <fullName evidence="9">SLC13/DASS family transporter</fullName>
    </submittedName>
</protein>
<accession>A0A6G7YAZ4</accession>
<dbReference type="Proteomes" id="UP000501058">
    <property type="component" value="Chromosome"/>
</dbReference>
<feature type="transmembrane region" description="Helical" evidence="7">
    <location>
        <begin position="136"/>
        <end position="160"/>
    </location>
</feature>
<keyword evidence="3 7" id="KW-0812">Transmembrane</keyword>
<feature type="transmembrane region" description="Helical" evidence="7">
    <location>
        <begin position="56"/>
        <end position="79"/>
    </location>
</feature>
<dbReference type="KEGG" id="prv:G7070_14190"/>
<feature type="domain" description="Citrate transporter-like" evidence="8">
    <location>
        <begin position="16"/>
        <end position="466"/>
    </location>
</feature>
<feature type="transmembrane region" description="Helical" evidence="7">
    <location>
        <begin position="461"/>
        <end position="483"/>
    </location>
</feature>
<evidence type="ECO:0000256" key="1">
    <source>
        <dbReference type="ARBA" id="ARBA00004141"/>
    </source>
</evidence>
<feature type="transmembrane region" description="Helical" evidence="7">
    <location>
        <begin position="405"/>
        <end position="429"/>
    </location>
</feature>
<feature type="transmembrane region" description="Helical" evidence="7">
    <location>
        <begin position="349"/>
        <end position="368"/>
    </location>
</feature>
<sequence length="520" mass="53204">MTPAVLTLLVLAATVAVFIWDRFPVMLVALAVPVALWATGVLSLPEAFTGFGDPTVIFIAALFVVSEALDETGVTTWVGDLAMRLAGESRVRLVLIILAMVAVLTAVITPNGSVAALTPVVVVLATRAGRSPSELLMPLAFGAHAGSLLLLTGSPVNLVVADYAAQLGLPAIGLFTLTLTGVAMVLGTVVIVLLLGPRLIPRRDAARALRDLGDHAAVLSEHYDLPKDGAVRLGPADGVLEALIPPRSRFIGDHVFPGMPTESGRLVVTAVQHAGRAVTTGHDLHVGDTVLFTGSWEAVDAAALDPDIVAVDAPEPLRRQAVPLGRGARRTLVILAVMVVLLATNVVPAAVAGLLAALAIIATGVLSVRQVYAGIGWTTVILVGGLMSLSAAMVGSGAADQLADALVGIVGPLGPHALLLGLFIVTAVLGQLISNMATAFIVLPIGAAAAADMGVSATPVLIAIAVFAAAALLTPVATPANLVVMEAAGYRFGDYWRLGLVLLALYGLVGIGLVPLIWPF</sequence>
<evidence type="ECO:0000256" key="3">
    <source>
        <dbReference type="ARBA" id="ARBA00022692"/>
    </source>
</evidence>
<evidence type="ECO:0000256" key="6">
    <source>
        <dbReference type="ARBA" id="ARBA00023136"/>
    </source>
</evidence>
<evidence type="ECO:0000313" key="10">
    <source>
        <dbReference type="Proteomes" id="UP000501058"/>
    </source>
</evidence>
<feature type="transmembrane region" description="Helical" evidence="7">
    <location>
        <begin position="91"/>
        <end position="124"/>
    </location>
</feature>
<dbReference type="InterPro" id="IPR051679">
    <property type="entry name" value="DASS-Related_Transporters"/>
</dbReference>
<evidence type="ECO:0000259" key="8">
    <source>
        <dbReference type="Pfam" id="PF03600"/>
    </source>
</evidence>
<keyword evidence="10" id="KW-1185">Reference proteome</keyword>
<name>A0A6G7YAZ4_9ACTN</name>
<feature type="transmembrane region" description="Helical" evidence="7">
    <location>
        <begin position="495"/>
        <end position="518"/>
    </location>
</feature>
<dbReference type="InterPro" id="IPR004680">
    <property type="entry name" value="Cit_transptr-like_dom"/>
</dbReference>
<evidence type="ECO:0000256" key="7">
    <source>
        <dbReference type="SAM" id="Phobius"/>
    </source>
</evidence>
<dbReference type="PANTHER" id="PTHR43652">
    <property type="entry name" value="BASIC AMINO ACID ANTIPORTER YFCC-RELATED"/>
    <property type="match status" value="1"/>
</dbReference>
<organism evidence="9 10">
    <name type="scientific">Propioniciclava coleopterorum</name>
    <dbReference type="NCBI Taxonomy" id="2714937"/>
    <lineage>
        <taxon>Bacteria</taxon>
        <taxon>Bacillati</taxon>
        <taxon>Actinomycetota</taxon>
        <taxon>Actinomycetes</taxon>
        <taxon>Propionibacteriales</taxon>
        <taxon>Propionibacteriaceae</taxon>
        <taxon>Propioniciclava</taxon>
    </lineage>
</organism>